<keyword evidence="4" id="KW-1003">Cell membrane</keyword>
<dbReference type="PANTHER" id="PTHR21716">
    <property type="entry name" value="TRANSMEMBRANE PROTEIN"/>
    <property type="match status" value="1"/>
</dbReference>
<feature type="transmembrane region" description="Helical" evidence="8">
    <location>
        <begin position="191"/>
        <end position="220"/>
    </location>
</feature>
<evidence type="ECO:0000313" key="10">
    <source>
        <dbReference type="Proteomes" id="UP000034176"/>
    </source>
</evidence>
<feature type="transmembrane region" description="Helical" evidence="8">
    <location>
        <begin position="61"/>
        <end position="82"/>
    </location>
</feature>
<sequence>MPTEIRLNFKSFIYAILIVVGIWLMIEIRGTLALLFASFILMSALRPFVEKMVSWKWPRFIAVFVIYLIIICLFTIVGSLLLPPLVSESIRLANNLPNYLITLAQYFNFDQQTIINQVGSLGQNALKVTLSLFSDVLTFFAVAVFTFYLLLARSNTQHFLIGIITNDQRQRSLNLLDKIELRMGAWFRGQLILGLIIGVLSYIGLSLLGISYALPLALIAGVLEMVPTIGPIISAIPAMLIAVTVSPGLAALVALLYFIIQQLENHLFVPQVMMQTVGVAPLISIILLMIGGRLGGIGGIILAIPIYLVIETIVKEVINKKTNG</sequence>
<dbReference type="AlphaFoldDB" id="A0A0G0DXI0"/>
<organism evidence="9 10">
    <name type="scientific">Candidatus Gottesmanbacteria bacterium GW2011_GWA1_34_13</name>
    <dbReference type="NCBI Taxonomy" id="1618434"/>
    <lineage>
        <taxon>Bacteria</taxon>
        <taxon>Candidatus Gottesmaniibacteriota</taxon>
    </lineage>
</organism>
<accession>A0A0G0DXI0</accession>
<feature type="transmembrane region" description="Helical" evidence="8">
    <location>
        <begin position="272"/>
        <end position="290"/>
    </location>
</feature>
<gene>
    <name evidence="9" type="ORF">UR52_C0002G0085</name>
</gene>
<dbReference type="EMBL" id="LBPN01000002">
    <property type="protein sequence ID" value="KKP59857.1"/>
    <property type="molecule type" value="Genomic_DNA"/>
</dbReference>
<evidence type="ECO:0000256" key="3">
    <source>
        <dbReference type="ARBA" id="ARBA00022448"/>
    </source>
</evidence>
<feature type="transmembrane region" description="Helical" evidence="8">
    <location>
        <begin position="296"/>
        <end position="314"/>
    </location>
</feature>
<feature type="transmembrane region" description="Helical" evidence="8">
    <location>
        <begin position="7"/>
        <end position="26"/>
    </location>
</feature>
<evidence type="ECO:0000256" key="7">
    <source>
        <dbReference type="ARBA" id="ARBA00023136"/>
    </source>
</evidence>
<comment type="similarity">
    <text evidence="2">Belongs to the autoinducer-2 exporter (AI-2E) (TC 2.A.86) family.</text>
</comment>
<protein>
    <recommendedName>
        <fullName evidence="11">Permease</fullName>
    </recommendedName>
</protein>
<name>A0A0G0DXI0_9BACT</name>
<dbReference type="Pfam" id="PF01594">
    <property type="entry name" value="AI-2E_transport"/>
    <property type="match status" value="1"/>
</dbReference>
<dbReference type="STRING" id="1618434.UR52_C0002G0085"/>
<feature type="transmembrane region" description="Helical" evidence="8">
    <location>
        <begin position="232"/>
        <end position="260"/>
    </location>
</feature>
<evidence type="ECO:0008006" key="11">
    <source>
        <dbReference type="Google" id="ProtNLM"/>
    </source>
</evidence>
<keyword evidence="3" id="KW-0813">Transport</keyword>
<keyword evidence="7 8" id="KW-0472">Membrane</keyword>
<evidence type="ECO:0000256" key="4">
    <source>
        <dbReference type="ARBA" id="ARBA00022475"/>
    </source>
</evidence>
<dbReference type="InterPro" id="IPR002549">
    <property type="entry name" value="AI-2E-like"/>
</dbReference>
<dbReference type="GO" id="GO:0055085">
    <property type="term" value="P:transmembrane transport"/>
    <property type="evidence" value="ECO:0007669"/>
    <property type="project" value="TreeGrafter"/>
</dbReference>
<feature type="transmembrane region" description="Helical" evidence="8">
    <location>
        <begin position="32"/>
        <end position="49"/>
    </location>
</feature>
<feature type="transmembrane region" description="Helical" evidence="8">
    <location>
        <begin position="130"/>
        <end position="151"/>
    </location>
</feature>
<dbReference type="PANTHER" id="PTHR21716:SF53">
    <property type="entry name" value="PERMEASE PERM-RELATED"/>
    <property type="match status" value="1"/>
</dbReference>
<keyword evidence="6 8" id="KW-1133">Transmembrane helix</keyword>
<dbReference type="Proteomes" id="UP000034176">
    <property type="component" value="Unassembled WGS sequence"/>
</dbReference>
<dbReference type="GO" id="GO:0005886">
    <property type="term" value="C:plasma membrane"/>
    <property type="evidence" value="ECO:0007669"/>
    <property type="project" value="UniProtKB-SubCell"/>
</dbReference>
<proteinExistence type="inferred from homology"/>
<evidence type="ECO:0000256" key="6">
    <source>
        <dbReference type="ARBA" id="ARBA00022989"/>
    </source>
</evidence>
<evidence type="ECO:0000256" key="5">
    <source>
        <dbReference type="ARBA" id="ARBA00022692"/>
    </source>
</evidence>
<comment type="caution">
    <text evidence="9">The sequence shown here is derived from an EMBL/GenBank/DDBJ whole genome shotgun (WGS) entry which is preliminary data.</text>
</comment>
<evidence type="ECO:0000256" key="2">
    <source>
        <dbReference type="ARBA" id="ARBA00009773"/>
    </source>
</evidence>
<evidence type="ECO:0000313" key="9">
    <source>
        <dbReference type="EMBL" id="KKP59857.1"/>
    </source>
</evidence>
<evidence type="ECO:0000256" key="1">
    <source>
        <dbReference type="ARBA" id="ARBA00004651"/>
    </source>
</evidence>
<reference evidence="9 10" key="1">
    <citation type="journal article" date="2015" name="Nature">
        <title>rRNA introns, odd ribosomes, and small enigmatic genomes across a large radiation of phyla.</title>
        <authorList>
            <person name="Brown C.T."/>
            <person name="Hug L.A."/>
            <person name="Thomas B.C."/>
            <person name="Sharon I."/>
            <person name="Castelle C.J."/>
            <person name="Singh A."/>
            <person name="Wilkins M.J."/>
            <person name="Williams K.H."/>
            <person name="Banfield J.F."/>
        </authorList>
    </citation>
    <scope>NUCLEOTIDE SEQUENCE [LARGE SCALE GENOMIC DNA]</scope>
</reference>
<keyword evidence="5 8" id="KW-0812">Transmembrane</keyword>
<evidence type="ECO:0000256" key="8">
    <source>
        <dbReference type="SAM" id="Phobius"/>
    </source>
</evidence>
<comment type="subcellular location">
    <subcellularLocation>
        <location evidence="1">Cell membrane</location>
        <topology evidence="1">Multi-pass membrane protein</topology>
    </subcellularLocation>
</comment>